<feature type="compositionally biased region" description="Polar residues" evidence="1">
    <location>
        <begin position="21"/>
        <end position="32"/>
    </location>
</feature>
<comment type="caution">
    <text evidence="2">The sequence shown here is derived from an EMBL/GenBank/DDBJ whole genome shotgun (WGS) entry which is preliminary data.</text>
</comment>
<accession>A0A261Y884</accession>
<dbReference type="Proteomes" id="UP000242875">
    <property type="component" value="Unassembled WGS sequence"/>
</dbReference>
<evidence type="ECO:0000256" key="1">
    <source>
        <dbReference type="SAM" id="MobiDB-lite"/>
    </source>
</evidence>
<reference evidence="2 3" key="1">
    <citation type="journal article" date="2017" name="Mycologia">
        <title>Bifiguratus adelaidae, gen. et sp. nov., a new member of Mucoromycotina in endophytic and soil-dwelling habitats.</title>
        <authorList>
            <person name="Torres-Cruz T.J."/>
            <person name="Billingsley Tobias T.L."/>
            <person name="Almatruk M."/>
            <person name="Hesse C."/>
            <person name="Kuske C.R."/>
            <person name="Desiro A."/>
            <person name="Benucci G.M."/>
            <person name="Bonito G."/>
            <person name="Stajich J.E."/>
            <person name="Dunlap C."/>
            <person name="Arnold A.E."/>
            <person name="Porras-Alfaro A."/>
        </authorList>
    </citation>
    <scope>NUCLEOTIDE SEQUENCE [LARGE SCALE GENOMIC DNA]</scope>
    <source>
        <strain evidence="2 3">AZ0501</strain>
    </source>
</reference>
<sequence length="135" mass="14741">MESDGRSEGKGDPRPLDKTNGAASKSKVNSIGQRIDMLEVNPDRPDKITTFIPVTVGEGGNPSMPAYRHYKTCSALSHCDEFDLIYPEAVRLVKLRIPATKNLSARSRGNKVLEVAVEKATDFDAILCETQFSTG</sequence>
<proteinExistence type="predicted"/>
<dbReference type="AlphaFoldDB" id="A0A261Y884"/>
<gene>
    <name evidence="2" type="ORF">BZG36_00127</name>
</gene>
<dbReference type="EMBL" id="MVBO01000001">
    <property type="protein sequence ID" value="OZJ06822.1"/>
    <property type="molecule type" value="Genomic_DNA"/>
</dbReference>
<feature type="compositionally biased region" description="Basic and acidic residues" evidence="1">
    <location>
        <begin position="1"/>
        <end position="17"/>
    </location>
</feature>
<protein>
    <submittedName>
        <fullName evidence="2">Uncharacterized protein</fullName>
    </submittedName>
</protein>
<evidence type="ECO:0000313" key="3">
    <source>
        <dbReference type="Proteomes" id="UP000242875"/>
    </source>
</evidence>
<organism evidence="2 3">
    <name type="scientific">Bifiguratus adelaidae</name>
    <dbReference type="NCBI Taxonomy" id="1938954"/>
    <lineage>
        <taxon>Eukaryota</taxon>
        <taxon>Fungi</taxon>
        <taxon>Fungi incertae sedis</taxon>
        <taxon>Mucoromycota</taxon>
        <taxon>Mucoromycotina</taxon>
        <taxon>Endogonomycetes</taxon>
        <taxon>Endogonales</taxon>
        <taxon>Endogonales incertae sedis</taxon>
        <taxon>Bifiguratus</taxon>
    </lineage>
</organism>
<evidence type="ECO:0000313" key="2">
    <source>
        <dbReference type="EMBL" id="OZJ06822.1"/>
    </source>
</evidence>
<keyword evidence="3" id="KW-1185">Reference proteome</keyword>
<name>A0A261Y884_9FUNG</name>
<feature type="region of interest" description="Disordered" evidence="1">
    <location>
        <begin position="1"/>
        <end position="34"/>
    </location>
</feature>